<evidence type="ECO:0000313" key="2">
    <source>
        <dbReference type="EMBL" id="MBB5124129.1"/>
    </source>
</evidence>
<name>A0A7W8F7F2_9ACTN</name>
<proteinExistence type="predicted"/>
<comment type="caution">
    <text evidence="2">The sequence shown here is derived from an EMBL/GenBank/DDBJ whole genome shotgun (WGS) entry which is preliminary data.</text>
</comment>
<organism evidence="2 3">
    <name type="scientific">Streptomyces griseoloalbus</name>
    <dbReference type="NCBI Taxonomy" id="67303"/>
    <lineage>
        <taxon>Bacteria</taxon>
        <taxon>Bacillati</taxon>
        <taxon>Actinomycetota</taxon>
        <taxon>Actinomycetes</taxon>
        <taxon>Kitasatosporales</taxon>
        <taxon>Streptomycetaceae</taxon>
        <taxon>Streptomyces</taxon>
    </lineage>
</organism>
<gene>
    <name evidence="2" type="ORF">FHS32_000857</name>
</gene>
<accession>A0A7W8F7F2</accession>
<dbReference type="EMBL" id="JACHJE010000002">
    <property type="protein sequence ID" value="MBB5124129.1"/>
    <property type="molecule type" value="Genomic_DNA"/>
</dbReference>
<reference evidence="2 3" key="1">
    <citation type="submission" date="2020-08" db="EMBL/GenBank/DDBJ databases">
        <title>Genomic Encyclopedia of Type Strains, Phase III (KMG-III): the genomes of soil and plant-associated and newly described type strains.</title>
        <authorList>
            <person name="Whitman W."/>
        </authorList>
    </citation>
    <scope>NUCLEOTIDE SEQUENCE [LARGE SCALE GENOMIC DNA]</scope>
    <source>
        <strain evidence="2 3">CECT 3226</strain>
    </source>
</reference>
<feature type="region of interest" description="Disordered" evidence="1">
    <location>
        <begin position="230"/>
        <end position="259"/>
    </location>
</feature>
<feature type="compositionally biased region" description="Basic and acidic residues" evidence="1">
    <location>
        <begin position="188"/>
        <end position="198"/>
    </location>
</feature>
<keyword evidence="3" id="KW-1185">Reference proteome</keyword>
<dbReference type="Proteomes" id="UP000568022">
    <property type="component" value="Unassembled WGS sequence"/>
</dbReference>
<feature type="region of interest" description="Disordered" evidence="1">
    <location>
        <begin position="174"/>
        <end position="198"/>
    </location>
</feature>
<protein>
    <submittedName>
        <fullName evidence="2">Uncharacterized protein</fullName>
    </submittedName>
</protein>
<sequence>MLDRITADDAVLAGSSPDWNDVTATEQLREDQCLMSDVLRLGGPAMTAVAREGLNQPPDKLRELANRAYWEDTPLATAYTKDRDAASQELDALNSRRDAWAVPLDGLETPGGFTVTGFHWPPGSPGDDEGDFYSQTGLTQWVADRFWKSEDDFYEDPTPLADEQTVKAVTDLGAPLYGEKPYDPSPPADERQRQYNEERAFERLTDWSLEPHAGVLEPVQELRVEDATVDLGPFRHAERDAQPQPRRARGSGWTTSPPS</sequence>
<evidence type="ECO:0000313" key="3">
    <source>
        <dbReference type="Proteomes" id="UP000568022"/>
    </source>
</evidence>
<dbReference type="AlphaFoldDB" id="A0A7W8F7F2"/>
<evidence type="ECO:0000256" key="1">
    <source>
        <dbReference type="SAM" id="MobiDB-lite"/>
    </source>
</evidence>